<dbReference type="PROSITE" id="PS51419">
    <property type="entry name" value="RAB"/>
    <property type="match status" value="1"/>
</dbReference>
<evidence type="ECO:0000256" key="2">
    <source>
        <dbReference type="ARBA" id="ARBA00023134"/>
    </source>
</evidence>
<dbReference type="GO" id="GO:0016020">
    <property type="term" value="C:membrane"/>
    <property type="evidence" value="ECO:0007669"/>
    <property type="project" value="InterPro"/>
</dbReference>
<proteinExistence type="predicted"/>
<dbReference type="Pfam" id="PF00071">
    <property type="entry name" value="Ras"/>
    <property type="match status" value="1"/>
</dbReference>
<dbReference type="PRINTS" id="PR00449">
    <property type="entry name" value="RASTRNSFRMNG"/>
</dbReference>
<dbReference type="GO" id="GO:0003924">
    <property type="term" value="F:GTPase activity"/>
    <property type="evidence" value="ECO:0007669"/>
    <property type="project" value="InterPro"/>
</dbReference>
<dbReference type="AlphaFoldDB" id="A0A1R2ASU9"/>
<dbReference type="GO" id="GO:0007165">
    <property type="term" value="P:signal transduction"/>
    <property type="evidence" value="ECO:0007669"/>
    <property type="project" value="InterPro"/>
</dbReference>
<dbReference type="CDD" id="cd00876">
    <property type="entry name" value="Ras"/>
    <property type="match status" value="1"/>
</dbReference>
<dbReference type="NCBIfam" id="TIGR00231">
    <property type="entry name" value="small_GTP"/>
    <property type="match status" value="1"/>
</dbReference>
<dbReference type="InterPro" id="IPR005225">
    <property type="entry name" value="Small_GTP-bd"/>
</dbReference>
<evidence type="ECO:0000256" key="1">
    <source>
        <dbReference type="ARBA" id="ARBA00022741"/>
    </source>
</evidence>
<dbReference type="InterPro" id="IPR020849">
    <property type="entry name" value="Small_GTPase_Ras-type"/>
</dbReference>
<reference evidence="3 4" key="1">
    <citation type="submission" date="2016-11" db="EMBL/GenBank/DDBJ databases">
        <title>The macronuclear genome of Stentor coeruleus: a giant cell with tiny introns.</title>
        <authorList>
            <person name="Slabodnick M."/>
            <person name="Ruby J.G."/>
            <person name="Reiff S.B."/>
            <person name="Swart E.C."/>
            <person name="Gosai S."/>
            <person name="Prabakaran S."/>
            <person name="Witkowska E."/>
            <person name="Larue G.E."/>
            <person name="Fisher S."/>
            <person name="Freeman R.M."/>
            <person name="Gunawardena J."/>
            <person name="Chu W."/>
            <person name="Stover N.A."/>
            <person name="Gregory B.D."/>
            <person name="Nowacki M."/>
            <person name="Derisi J."/>
            <person name="Roy S.W."/>
            <person name="Marshall W.F."/>
            <person name="Sood P."/>
        </authorList>
    </citation>
    <scope>NUCLEOTIDE SEQUENCE [LARGE SCALE GENOMIC DNA]</scope>
    <source>
        <strain evidence="3">WM001</strain>
    </source>
</reference>
<keyword evidence="4" id="KW-1185">Reference proteome</keyword>
<dbReference type="PANTHER" id="PTHR24070">
    <property type="entry name" value="RAS, DI-RAS, AND RHEB FAMILY MEMBERS OF SMALL GTPASE SUPERFAMILY"/>
    <property type="match status" value="1"/>
</dbReference>
<keyword evidence="1" id="KW-0547">Nucleotide-binding</keyword>
<dbReference type="SMART" id="SM00174">
    <property type="entry name" value="RHO"/>
    <property type="match status" value="1"/>
</dbReference>
<evidence type="ECO:0000313" key="3">
    <source>
        <dbReference type="EMBL" id="OMJ67601.1"/>
    </source>
</evidence>
<dbReference type="InterPro" id="IPR001806">
    <property type="entry name" value="Small_GTPase"/>
</dbReference>
<dbReference type="GO" id="GO:0005525">
    <property type="term" value="F:GTP binding"/>
    <property type="evidence" value="ECO:0007669"/>
    <property type="project" value="UniProtKB-KW"/>
</dbReference>
<dbReference type="SUPFAM" id="SSF52540">
    <property type="entry name" value="P-loop containing nucleoside triphosphate hydrolases"/>
    <property type="match status" value="1"/>
</dbReference>
<dbReference type="EMBL" id="MPUH01001467">
    <property type="protein sequence ID" value="OMJ67601.1"/>
    <property type="molecule type" value="Genomic_DNA"/>
</dbReference>
<accession>A0A1R2ASU9</accession>
<gene>
    <name evidence="3" type="ORF">SteCoe_35183</name>
</gene>
<dbReference type="SMART" id="SM00175">
    <property type="entry name" value="RAB"/>
    <property type="match status" value="1"/>
</dbReference>
<dbReference type="Proteomes" id="UP000187209">
    <property type="component" value="Unassembled WGS sequence"/>
</dbReference>
<keyword evidence="2" id="KW-0342">GTP-binding</keyword>
<dbReference type="SMART" id="SM00173">
    <property type="entry name" value="RAS"/>
    <property type="match status" value="1"/>
</dbReference>
<name>A0A1R2ASU9_9CILI</name>
<sequence length="188" mass="21672">MVDKRTENEYKIALIGSTGVGKSSLCLQFARNRFSDRYEPTIEDYYRKVAMQDGKPLVFDIIDTAGQEGNLTNLDQLIRQASGFIMVYDITQLQSYKEVQHFYDRVLHVKNKSHLPMVLVANKCDMTEQRKISQDQGIALGQKWDCKFWEVSAKNKINLETIFYECAKIIRQNEVDGISNKKCSCVLL</sequence>
<comment type="caution">
    <text evidence="3">The sequence shown here is derived from an EMBL/GenBank/DDBJ whole genome shotgun (WGS) entry which is preliminary data.</text>
</comment>
<dbReference type="InterPro" id="IPR027417">
    <property type="entry name" value="P-loop_NTPase"/>
</dbReference>
<dbReference type="PROSITE" id="PS51421">
    <property type="entry name" value="RAS"/>
    <property type="match status" value="1"/>
</dbReference>
<dbReference type="Gene3D" id="3.40.50.300">
    <property type="entry name" value="P-loop containing nucleotide triphosphate hydrolases"/>
    <property type="match status" value="1"/>
</dbReference>
<dbReference type="FunFam" id="3.40.50.300:FF:001423">
    <property type="entry name" value="Ras family GTPase"/>
    <property type="match status" value="1"/>
</dbReference>
<protein>
    <submittedName>
        <fullName evidence="3">Uncharacterized protein</fullName>
    </submittedName>
</protein>
<dbReference type="OrthoDB" id="5976022at2759"/>
<organism evidence="3 4">
    <name type="scientific">Stentor coeruleus</name>
    <dbReference type="NCBI Taxonomy" id="5963"/>
    <lineage>
        <taxon>Eukaryota</taxon>
        <taxon>Sar</taxon>
        <taxon>Alveolata</taxon>
        <taxon>Ciliophora</taxon>
        <taxon>Postciliodesmatophora</taxon>
        <taxon>Heterotrichea</taxon>
        <taxon>Heterotrichida</taxon>
        <taxon>Stentoridae</taxon>
        <taxon>Stentor</taxon>
    </lineage>
</organism>
<evidence type="ECO:0000313" key="4">
    <source>
        <dbReference type="Proteomes" id="UP000187209"/>
    </source>
</evidence>
<dbReference type="PROSITE" id="PS51420">
    <property type="entry name" value="RHO"/>
    <property type="match status" value="1"/>
</dbReference>